<sequence>MIMASRNGGDTSVGHVEILACEENSDESPSLSIQQTECIITDEAQTDGWVKAVHDKVKCMDSRKDAIKSCQVYMALLSAL</sequence>
<evidence type="ECO:0000313" key="3">
    <source>
        <dbReference type="WBParaSite" id="TCNE_0000420701-mRNA-1"/>
    </source>
</evidence>
<gene>
    <name evidence="1" type="ORF">TCNE_LOCUS4206</name>
</gene>
<reference evidence="1 2" key="2">
    <citation type="submission" date="2018-11" db="EMBL/GenBank/DDBJ databases">
        <authorList>
            <consortium name="Pathogen Informatics"/>
        </authorList>
    </citation>
    <scope>NUCLEOTIDE SEQUENCE [LARGE SCALE GENOMIC DNA]</scope>
</reference>
<dbReference type="AlphaFoldDB" id="A0A183U6T7"/>
<reference evidence="3" key="1">
    <citation type="submission" date="2016-06" db="UniProtKB">
        <authorList>
            <consortium name="WormBaseParasite"/>
        </authorList>
    </citation>
    <scope>IDENTIFICATION</scope>
</reference>
<keyword evidence="2" id="KW-1185">Reference proteome</keyword>
<proteinExistence type="predicted"/>
<organism evidence="2 3">
    <name type="scientific">Toxocara canis</name>
    <name type="common">Canine roundworm</name>
    <dbReference type="NCBI Taxonomy" id="6265"/>
    <lineage>
        <taxon>Eukaryota</taxon>
        <taxon>Metazoa</taxon>
        <taxon>Ecdysozoa</taxon>
        <taxon>Nematoda</taxon>
        <taxon>Chromadorea</taxon>
        <taxon>Rhabditida</taxon>
        <taxon>Spirurina</taxon>
        <taxon>Ascaridomorpha</taxon>
        <taxon>Ascaridoidea</taxon>
        <taxon>Toxocaridae</taxon>
        <taxon>Toxocara</taxon>
    </lineage>
</organism>
<accession>A0A183U6T7</accession>
<name>A0A183U6T7_TOXCA</name>
<evidence type="ECO:0000313" key="2">
    <source>
        <dbReference type="Proteomes" id="UP000050794"/>
    </source>
</evidence>
<dbReference type="EMBL" id="UYWY01006632">
    <property type="protein sequence ID" value="VDM29923.1"/>
    <property type="molecule type" value="Genomic_DNA"/>
</dbReference>
<protein>
    <submittedName>
        <fullName evidence="3">Retrovirus-related Pol polyprotein from transposon TNT 1-94</fullName>
    </submittedName>
</protein>
<dbReference type="Proteomes" id="UP000050794">
    <property type="component" value="Unassembled WGS sequence"/>
</dbReference>
<evidence type="ECO:0000313" key="1">
    <source>
        <dbReference type="EMBL" id="VDM29923.1"/>
    </source>
</evidence>
<dbReference type="WBParaSite" id="TCNE_0000420701-mRNA-1">
    <property type="protein sequence ID" value="TCNE_0000420701-mRNA-1"/>
    <property type="gene ID" value="TCNE_0000420701"/>
</dbReference>